<evidence type="ECO:0000256" key="1">
    <source>
        <dbReference type="ARBA" id="ARBA00004613"/>
    </source>
</evidence>
<dbReference type="SUPFAM" id="SSF88713">
    <property type="entry name" value="Glycoside hydrolase/deacetylase"/>
    <property type="match status" value="1"/>
</dbReference>
<sequence length="325" mass="37285">MKRVASYFALLVLTACSSNRATFVKSDDDFIFVKAGSHSSWQSIAQDYMGNAQWASVLKRYNPDIDITSGSVIAVPQKNFYPSAVFSNGYQLITILCYHQFTQDHNDISKMVVSAKEFSQQMNFLADNDYQVINLQQLFEFLQGQRELPEKSVVITVDDGYRSYLDVAYPILKKHQFSSTLFVYPEFVGAGLALDWDEIRKLKLDPLVNIQSHSKTHDSLQPDPKGETGQHYQRRLHSEVVETDDIFEKRIGRRSSFFAYPYGNTSPQLIELLQANHYQLAFTVKKGGNANFASPYLLNRTMIYGGDSLERFSRNLKHYEYQNLK</sequence>
<dbReference type="Pfam" id="PF01522">
    <property type="entry name" value="Polysacc_deac_1"/>
    <property type="match status" value="1"/>
</dbReference>
<keyword evidence="2 4" id="KW-0732">Signal</keyword>
<evidence type="ECO:0000313" key="6">
    <source>
        <dbReference type="EMBL" id="MBC3766664.1"/>
    </source>
</evidence>
<accession>A0A8J6IUP6</accession>
<dbReference type="RefSeq" id="WP_186507191.1">
    <property type="nucleotide sequence ID" value="NZ_JACNEP010000009.1"/>
</dbReference>
<dbReference type="InterPro" id="IPR002509">
    <property type="entry name" value="NODB_dom"/>
</dbReference>
<comment type="subcellular location">
    <subcellularLocation>
        <location evidence="1">Secreted</location>
    </subcellularLocation>
</comment>
<name>A0A8J6IUP6_9ALTE</name>
<protein>
    <submittedName>
        <fullName evidence="6">Polysaccharide deacetylase family protein</fullName>
    </submittedName>
</protein>
<organism evidence="6 7">
    <name type="scientific">Neptunicella marina</name>
    <dbReference type="NCBI Taxonomy" id="2125989"/>
    <lineage>
        <taxon>Bacteria</taxon>
        <taxon>Pseudomonadati</taxon>
        <taxon>Pseudomonadota</taxon>
        <taxon>Gammaproteobacteria</taxon>
        <taxon>Alteromonadales</taxon>
        <taxon>Alteromonadaceae</taxon>
        <taxon>Neptunicella</taxon>
    </lineage>
</organism>
<dbReference type="Gene3D" id="3.20.20.370">
    <property type="entry name" value="Glycoside hydrolase/deacetylase"/>
    <property type="match status" value="1"/>
</dbReference>
<evidence type="ECO:0000256" key="2">
    <source>
        <dbReference type="ARBA" id="ARBA00022729"/>
    </source>
</evidence>
<reference evidence="6" key="2">
    <citation type="submission" date="2020-08" db="EMBL/GenBank/DDBJ databases">
        <authorList>
            <person name="Lai Q."/>
        </authorList>
    </citation>
    <scope>NUCLEOTIDE SEQUENCE</scope>
    <source>
        <strain evidence="6">S27-2</strain>
    </source>
</reference>
<evidence type="ECO:0000313" key="7">
    <source>
        <dbReference type="Proteomes" id="UP000601768"/>
    </source>
</evidence>
<feature type="domain" description="NodB homology" evidence="5">
    <location>
        <begin position="151"/>
        <end position="325"/>
    </location>
</feature>
<dbReference type="PANTHER" id="PTHR34216:SF3">
    <property type="entry name" value="POLY-BETA-1,6-N-ACETYL-D-GLUCOSAMINE N-DEACETYLASE"/>
    <property type="match status" value="1"/>
</dbReference>
<dbReference type="GO" id="GO:0005576">
    <property type="term" value="C:extracellular region"/>
    <property type="evidence" value="ECO:0007669"/>
    <property type="project" value="UniProtKB-SubCell"/>
</dbReference>
<dbReference type="InterPro" id="IPR011330">
    <property type="entry name" value="Glyco_hydro/deAcase_b/a-brl"/>
</dbReference>
<dbReference type="Proteomes" id="UP000601768">
    <property type="component" value="Unassembled WGS sequence"/>
</dbReference>
<evidence type="ECO:0000259" key="5">
    <source>
        <dbReference type="PROSITE" id="PS51677"/>
    </source>
</evidence>
<comment type="caution">
    <text evidence="6">The sequence shown here is derived from an EMBL/GenBank/DDBJ whole genome shotgun (WGS) entry which is preliminary data.</text>
</comment>
<evidence type="ECO:0000256" key="3">
    <source>
        <dbReference type="SAM" id="MobiDB-lite"/>
    </source>
</evidence>
<dbReference type="GO" id="GO:0016810">
    <property type="term" value="F:hydrolase activity, acting on carbon-nitrogen (but not peptide) bonds"/>
    <property type="evidence" value="ECO:0007669"/>
    <property type="project" value="InterPro"/>
</dbReference>
<keyword evidence="7" id="KW-1185">Reference proteome</keyword>
<gene>
    <name evidence="6" type="ORF">H8B19_12310</name>
</gene>
<dbReference type="EMBL" id="JACNEP010000009">
    <property type="protein sequence ID" value="MBC3766664.1"/>
    <property type="molecule type" value="Genomic_DNA"/>
</dbReference>
<feature type="compositionally biased region" description="Basic and acidic residues" evidence="3">
    <location>
        <begin position="215"/>
        <end position="228"/>
    </location>
</feature>
<dbReference type="PROSITE" id="PS51677">
    <property type="entry name" value="NODB"/>
    <property type="match status" value="1"/>
</dbReference>
<dbReference type="PANTHER" id="PTHR34216">
    <property type="match status" value="1"/>
</dbReference>
<feature type="region of interest" description="Disordered" evidence="3">
    <location>
        <begin position="213"/>
        <end position="233"/>
    </location>
</feature>
<dbReference type="AlphaFoldDB" id="A0A8J6IUP6"/>
<feature type="signal peptide" evidence="4">
    <location>
        <begin position="1"/>
        <end position="20"/>
    </location>
</feature>
<dbReference type="GO" id="GO:0005975">
    <property type="term" value="P:carbohydrate metabolic process"/>
    <property type="evidence" value="ECO:0007669"/>
    <property type="project" value="InterPro"/>
</dbReference>
<dbReference type="InterPro" id="IPR051398">
    <property type="entry name" value="Polysacch_Deacetylase"/>
</dbReference>
<dbReference type="PROSITE" id="PS51257">
    <property type="entry name" value="PROKAR_LIPOPROTEIN"/>
    <property type="match status" value="1"/>
</dbReference>
<dbReference type="CDD" id="cd10969">
    <property type="entry name" value="CE4_Ecf1_like_5s"/>
    <property type="match status" value="1"/>
</dbReference>
<feature type="chain" id="PRO_5035296368" evidence="4">
    <location>
        <begin position="21"/>
        <end position="325"/>
    </location>
</feature>
<proteinExistence type="predicted"/>
<reference evidence="6" key="1">
    <citation type="journal article" date="2018" name="Int. J. Syst. Evol. Microbiol.">
        <title>Neptunicella marina gen. nov., sp. nov., isolated from surface seawater.</title>
        <authorList>
            <person name="Liu X."/>
            <person name="Lai Q."/>
            <person name="Du Y."/>
            <person name="Zhang X."/>
            <person name="Liu Z."/>
            <person name="Sun F."/>
            <person name="Shao Z."/>
        </authorList>
    </citation>
    <scope>NUCLEOTIDE SEQUENCE</scope>
    <source>
        <strain evidence="6">S27-2</strain>
    </source>
</reference>
<evidence type="ECO:0000256" key="4">
    <source>
        <dbReference type="SAM" id="SignalP"/>
    </source>
</evidence>